<dbReference type="EMBL" id="LYVI01000016">
    <property type="protein sequence ID" value="OBU59635.1"/>
    <property type="molecule type" value="Genomic_DNA"/>
</dbReference>
<evidence type="ECO:0000313" key="2">
    <source>
        <dbReference type="Proteomes" id="UP000092125"/>
    </source>
</evidence>
<comment type="caution">
    <text evidence="1">The sequence shown here is derived from an EMBL/GenBank/DDBJ whole genome shotgun (WGS) entry which is preliminary data.</text>
</comment>
<organism evidence="1 2">
    <name type="scientific">Stenotrophomonas maltophilia</name>
    <name type="common">Pseudomonas maltophilia</name>
    <name type="synonym">Xanthomonas maltophilia</name>
    <dbReference type="NCBI Taxonomy" id="40324"/>
    <lineage>
        <taxon>Bacteria</taxon>
        <taxon>Pseudomonadati</taxon>
        <taxon>Pseudomonadota</taxon>
        <taxon>Gammaproteobacteria</taxon>
        <taxon>Lysobacterales</taxon>
        <taxon>Lysobacteraceae</taxon>
        <taxon>Stenotrophomonas</taxon>
        <taxon>Stenotrophomonas maltophilia group</taxon>
    </lineage>
</organism>
<dbReference type="AlphaFoldDB" id="A0AAP7KZE1"/>
<gene>
    <name evidence="1" type="ORF">A9K56_18150</name>
</gene>
<reference evidence="1 2" key="1">
    <citation type="submission" date="2016-05" db="EMBL/GenBank/DDBJ databases">
        <title>Draft Genome Sequences of Stenotrophomonas maltophilia Strains Sm32COP, Sm41DVV, Sm46PAILV, SmF3, SmF22, SmSOFb1 and SmCVFa1, Isolated from Different Manures, in France.</title>
        <authorList>
            <person name="Nazaret S."/>
            <person name="Bodilis J."/>
        </authorList>
    </citation>
    <scope>NUCLEOTIDE SEQUENCE [LARGE SCALE GENOMIC DNA]</scope>
    <source>
        <strain evidence="1 2">Sm41DVV</strain>
    </source>
</reference>
<accession>A0AAP7KZE1</accession>
<name>A0AAP7KZE1_STEMA</name>
<proteinExistence type="predicted"/>
<sequence length="121" mass="13249">MKVQLQRQSMRLRVDEEELAALLAGDSLENLTRFGGTGGWGTALSLHGGDQAVLLDGGTVCRLVLPRDAVQGLAARLPSRDGLEFSIALDDESSLQLQFDVDVRDSMRQRGHQRRGQRPPP</sequence>
<protein>
    <submittedName>
        <fullName evidence="1">Uncharacterized protein</fullName>
    </submittedName>
</protein>
<evidence type="ECO:0000313" key="1">
    <source>
        <dbReference type="EMBL" id="OBU59635.1"/>
    </source>
</evidence>
<dbReference type="RefSeq" id="WP_065183008.1">
    <property type="nucleotide sequence ID" value="NZ_JAXRVG010000002.1"/>
</dbReference>
<dbReference type="Proteomes" id="UP000092125">
    <property type="component" value="Unassembled WGS sequence"/>
</dbReference>